<reference evidence="5 6" key="1">
    <citation type="submission" date="2020-01" db="EMBL/GenBank/DDBJ databases">
        <title>Kibdelosporangium persica a novel Actinomycetes from a hot desert in Iran.</title>
        <authorList>
            <person name="Safaei N."/>
            <person name="Zaburannyi N."/>
            <person name="Mueller R."/>
            <person name="Wink J."/>
        </authorList>
    </citation>
    <scope>NUCLEOTIDE SEQUENCE [LARGE SCALE GENOMIC DNA]</scope>
    <source>
        <strain evidence="5 6">4NS15</strain>
    </source>
</reference>
<dbReference type="InterPro" id="IPR011047">
    <property type="entry name" value="Quinoprotein_ADH-like_sf"/>
</dbReference>
<evidence type="ECO:0000256" key="2">
    <source>
        <dbReference type="ARBA" id="ARBA00022737"/>
    </source>
</evidence>
<dbReference type="InterPro" id="IPR036322">
    <property type="entry name" value="WD40_repeat_dom_sf"/>
</dbReference>
<dbReference type="SUPFAM" id="SSF50998">
    <property type="entry name" value="Quinoprotein alcohol dehydrogenase-like"/>
    <property type="match status" value="1"/>
</dbReference>
<dbReference type="InterPro" id="IPR015943">
    <property type="entry name" value="WD40/YVTN_repeat-like_dom_sf"/>
</dbReference>
<dbReference type="SUPFAM" id="SSF50978">
    <property type="entry name" value="WD40 repeat-like"/>
    <property type="match status" value="1"/>
</dbReference>
<accession>A0ABX2FEG1</accession>
<evidence type="ECO:0000256" key="3">
    <source>
        <dbReference type="PROSITE-ProRule" id="PRU00221"/>
    </source>
</evidence>
<evidence type="ECO:0000313" key="6">
    <source>
        <dbReference type="Proteomes" id="UP000763557"/>
    </source>
</evidence>
<dbReference type="InterPro" id="IPR001680">
    <property type="entry name" value="WD40_rpt"/>
</dbReference>
<dbReference type="EMBL" id="JAAATY010000028">
    <property type="protein sequence ID" value="NRN69524.1"/>
    <property type="molecule type" value="Genomic_DNA"/>
</dbReference>
<dbReference type="SMART" id="SM00320">
    <property type="entry name" value="WD40"/>
    <property type="match status" value="13"/>
</dbReference>
<dbReference type="PANTHER" id="PTHR19848">
    <property type="entry name" value="WD40 REPEAT PROTEIN"/>
    <property type="match status" value="1"/>
</dbReference>
<dbReference type="PRINTS" id="PR00320">
    <property type="entry name" value="GPROTEINBRPT"/>
</dbReference>
<feature type="repeat" description="WD" evidence="3">
    <location>
        <begin position="222"/>
        <end position="263"/>
    </location>
</feature>
<keyword evidence="6" id="KW-1185">Reference proteome</keyword>
<dbReference type="RefSeq" id="WP_173139825.1">
    <property type="nucleotide sequence ID" value="NZ_CBCSGW010000012.1"/>
</dbReference>
<dbReference type="InterPro" id="IPR019775">
    <property type="entry name" value="WD40_repeat_CS"/>
</dbReference>
<protein>
    <submittedName>
        <fullName evidence="5">WD-40 repeat-containing protein</fullName>
    </submittedName>
</protein>
<feature type="repeat" description="WD" evidence="3">
    <location>
        <begin position="59"/>
        <end position="100"/>
    </location>
</feature>
<dbReference type="PANTHER" id="PTHR19848:SF8">
    <property type="entry name" value="F-BOX AND WD REPEAT DOMAIN CONTAINING 7"/>
    <property type="match status" value="1"/>
</dbReference>
<dbReference type="CDD" id="cd00200">
    <property type="entry name" value="WD40"/>
    <property type="match status" value="1"/>
</dbReference>
<feature type="repeat" description="WD" evidence="3">
    <location>
        <begin position="524"/>
        <end position="556"/>
    </location>
</feature>
<dbReference type="Gene3D" id="2.130.10.10">
    <property type="entry name" value="YVTN repeat-like/Quinoprotein amine dehydrogenase"/>
    <property type="match status" value="4"/>
</dbReference>
<sequence length="626" mass="67484">MFPIDVAYLSPEAGEADSAAHASPQTSVAFSPDGRFYVSGGYDGRVVMWDREHRRPLWTAQHQRLVNGLRFSPAGKRLASVSADKTCRIWDVATGELVQVLARQPDDLNSLAWIDDSTLVTVSQDGTGRIWDTATGRLDDRVLFHSDHCMSVDASPEGVLATCGEDAVIRIWESDGSLRQTLQQVGHAEMCRWAPDGERLAVSCDDGYVHLLTSAGELLSKVGPYTAAVKSVAWSPDGSRLAVGAYDSTVSLWDAASGRRLVRWYGSQLWPRSLDFSSDGLALITGTISTRPAVLDLPATLDDEAFDNHQTVDQAPGTQGVNHLSVGGGLVAAGCDDSIVRVWRDLAEPAVIFPVGNGSLVNTVALPATAPKVLAYGTFSGEIGVLRLTDGHPLALVQRHHPVNRVSWSPSGDQLAVADYEGTLDIYEWNGDTLREVSAYHGHDGAIKDVVWLTDDRLVTMSTDRTACLVTREGGTERTFTGHGELINDGSVTTIGNRTVLATVSRDRTARVYDLNTGELLAVLVGHDESVKAVAWQPGGAPVLLTGSYDFTARIWVLDPTTWQVVRIERLEGHGNAISSVNWLGDIPVTGGWDARVHAWPHNPAPGAPRRPHLLRSAPAAGGDQR</sequence>
<name>A0ABX2FEG1_9PSEU</name>
<comment type="caution">
    <text evidence="5">The sequence shown here is derived from an EMBL/GenBank/DDBJ whole genome shotgun (WGS) entry which is preliminary data.</text>
</comment>
<dbReference type="PROSITE" id="PS50294">
    <property type="entry name" value="WD_REPEATS_REGION"/>
    <property type="match status" value="4"/>
</dbReference>
<proteinExistence type="predicted"/>
<feature type="repeat" description="WD" evidence="3">
    <location>
        <begin position="18"/>
        <end position="59"/>
    </location>
</feature>
<evidence type="ECO:0000256" key="4">
    <source>
        <dbReference type="SAM" id="MobiDB-lite"/>
    </source>
</evidence>
<keyword evidence="2" id="KW-0677">Repeat</keyword>
<dbReference type="PROSITE" id="PS00678">
    <property type="entry name" value="WD_REPEATS_1"/>
    <property type="match status" value="1"/>
</dbReference>
<dbReference type="Pfam" id="PF00400">
    <property type="entry name" value="WD40"/>
    <property type="match status" value="9"/>
</dbReference>
<gene>
    <name evidence="5" type="ORF">GC106_67810</name>
</gene>
<dbReference type="InterPro" id="IPR020472">
    <property type="entry name" value="WD40_PAC1"/>
</dbReference>
<feature type="repeat" description="WD" evidence="3">
    <location>
        <begin position="101"/>
        <end position="141"/>
    </location>
</feature>
<dbReference type="Proteomes" id="UP000763557">
    <property type="component" value="Unassembled WGS sequence"/>
</dbReference>
<keyword evidence="1 3" id="KW-0853">WD repeat</keyword>
<organism evidence="5 6">
    <name type="scientific">Kibdelosporangium persicum</name>
    <dbReference type="NCBI Taxonomy" id="2698649"/>
    <lineage>
        <taxon>Bacteria</taxon>
        <taxon>Bacillati</taxon>
        <taxon>Actinomycetota</taxon>
        <taxon>Actinomycetes</taxon>
        <taxon>Pseudonocardiales</taxon>
        <taxon>Pseudonocardiaceae</taxon>
        <taxon>Kibdelosporangium</taxon>
    </lineage>
</organism>
<dbReference type="PROSITE" id="PS50082">
    <property type="entry name" value="WD_REPEATS_2"/>
    <property type="match status" value="5"/>
</dbReference>
<evidence type="ECO:0000313" key="5">
    <source>
        <dbReference type="EMBL" id="NRN69524.1"/>
    </source>
</evidence>
<evidence type="ECO:0000256" key="1">
    <source>
        <dbReference type="ARBA" id="ARBA00022574"/>
    </source>
</evidence>
<feature type="region of interest" description="Disordered" evidence="4">
    <location>
        <begin position="600"/>
        <end position="626"/>
    </location>
</feature>